<dbReference type="PANTHER" id="PTHR44360">
    <property type="entry name" value="DNAJ HOMOLOG SUBFAMILY B MEMBER 9"/>
    <property type="match status" value="1"/>
</dbReference>
<keyword evidence="7" id="KW-1133">Transmembrane helix</keyword>
<dbReference type="PRINTS" id="PR00625">
    <property type="entry name" value="JDOMAIN"/>
</dbReference>
<feature type="transmembrane region" description="Helical" evidence="7">
    <location>
        <begin position="89"/>
        <end position="113"/>
    </location>
</feature>
<dbReference type="GO" id="GO:0005783">
    <property type="term" value="C:endoplasmic reticulum"/>
    <property type="evidence" value="ECO:0007669"/>
    <property type="project" value="TreeGrafter"/>
</dbReference>
<evidence type="ECO:0000256" key="6">
    <source>
        <dbReference type="SAM" id="MobiDB-lite"/>
    </source>
</evidence>
<evidence type="ECO:0000256" key="7">
    <source>
        <dbReference type="SAM" id="Phobius"/>
    </source>
</evidence>
<dbReference type="PANTHER" id="PTHR44360:SF1">
    <property type="entry name" value="DNAJ HOMOLOG SUBFAMILY B MEMBER 9"/>
    <property type="match status" value="1"/>
</dbReference>
<evidence type="ECO:0000313" key="9">
    <source>
        <dbReference type="EMBL" id="KAL0265588.1"/>
    </source>
</evidence>
<dbReference type="PROSITE" id="PS50076">
    <property type="entry name" value="DNAJ_2"/>
    <property type="match status" value="1"/>
</dbReference>
<evidence type="ECO:0000256" key="4">
    <source>
        <dbReference type="ARBA" id="ARBA00045428"/>
    </source>
</evidence>
<dbReference type="InterPro" id="IPR001623">
    <property type="entry name" value="DnaJ_domain"/>
</dbReference>
<gene>
    <name evidence="9" type="ORF">PYX00_011301</name>
</gene>
<dbReference type="Gene3D" id="1.10.287.110">
    <property type="entry name" value="DnaJ domain"/>
    <property type="match status" value="1"/>
</dbReference>
<feature type="transmembrane region" description="Helical" evidence="7">
    <location>
        <begin position="290"/>
        <end position="309"/>
    </location>
</feature>
<feature type="transmembrane region" description="Helical" evidence="7">
    <location>
        <begin position="264"/>
        <end position="284"/>
    </location>
</feature>
<dbReference type="AlphaFoldDB" id="A0AAW2H781"/>
<feature type="region of interest" description="Disordered" evidence="6">
    <location>
        <begin position="367"/>
        <end position="389"/>
    </location>
</feature>
<evidence type="ECO:0000256" key="5">
    <source>
        <dbReference type="ARBA" id="ARBA00046365"/>
    </source>
</evidence>
<dbReference type="GO" id="GO:0036503">
    <property type="term" value="P:ERAD pathway"/>
    <property type="evidence" value="ECO:0007669"/>
    <property type="project" value="TreeGrafter"/>
</dbReference>
<proteinExistence type="predicted"/>
<comment type="function">
    <text evidence="4">Co-chaperone for Hsp70 protein HSPA5/BiP that acts as a key repressor of the ERN1/IRE1-mediated unfolded protein response (UPR). J domain-containing co-chaperones stimulate the ATPase activity of Hsp70 proteins and are required for efficient substrate recognition by Hsp70 proteins. In the unstressed endoplasmic reticulum, interacts with the luminal region of ERN1/IRE1 and selectively recruits HSPA5/BiP: HSPA5/BiP disrupts the dimerization of the active ERN1/IRE1 luminal region, thereby inactivating ERN1/IRE1. Also involved in endoplasmic reticulum-associated degradation (ERAD) of misfolded proteins. Required for survival of B-cell progenitors and normal antibody production.</text>
</comment>
<dbReference type="InterPro" id="IPR036869">
    <property type="entry name" value="J_dom_sf"/>
</dbReference>
<dbReference type="SMART" id="SM00271">
    <property type="entry name" value="DnaJ"/>
    <property type="match status" value="1"/>
</dbReference>
<dbReference type="InterPro" id="IPR051948">
    <property type="entry name" value="Hsp70_co-chaperone_J-domain"/>
</dbReference>
<feature type="transmembrane region" description="Helical" evidence="7">
    <location>
        <begin position="224"/>
        <end position="252"/>
    </location>
</feature>
<keyword evidence="7" id="KW-0812">Transmembrane</keyword>
<feature type="transmembrane region" description="Helical" evidence="7">
    <location>
        <begin position="156"/>
        <end position="177"/>
    </location>
</feature>
<keyword evidence="7" id="KW-0472">Membrane</keyword>
<dbReference type="EMBL" id="JARGDH010000006">
    <property type="protein sequence ID" value="KAL0265588.1"/>
    <property type="molecule type" value="Genomic_DNA"/>
</dbReference>
<dbReference type="GO" id="GO:0051787">
    <property type="term" value="F:misfolded protein binding"/>
    <property type="evidence" value="ECO:0007669"/>
    <property type="project" value="TreeGrafter"/>
</dbReference>
<dbReference type="GO" id="GO:0051087">
    <property type="term" value="F:protein-folding chaperone binding"/>
    <property type="evidence" value="ECO:0007669"/>
    <property type="project" value="TreeGrafter"/>
</dbReference>
<organism evidence="9">
    <name type="scientific">Menopon gallinae</name>
    <name type="common">poultry shaft louse</name>
    <dbReference type="NCBI Taxonomy" id="328185"/>
    <lineage>
        <taxon>Eukaryota</taxon>
        <taxon>Metazoa</taxon>
        <taxon>Ecdysozoa</taxon>
        <taxon>Arthropoda</taxon>
        <taxon>Hexapoda</taxon>
        <taxon>Insecta</taxon>
        <taxon>Pterygota</taxon>
        <taxon>Neoptera</taxon>
        <taxon>Paraneoptera</taxon>
        <taxon>Psocodea</taxon>
        <taxon>Troctomorpha</taxon>
        <taxon>Phthiraptera</taxon>
        <taxon>Amblycera</taxon>
        <taxon>Menoponidae</taxon>
        <taxon>Menopon</taxon>
    </lineage>
</organism>
<evidence type="ECO:0000256" key="3">
    <source>
        <dbReference type="ARBA" id="ARBA00041533"/>
    </source>
</evidence>
<dbReference type="Pfam" id="PF00226">
    <property type="entry name" value="DnaJ"/>
    <property type="match status" value="1"/>
</dbReference>
<sequence length="389" mass="42679">MSLYEILQVPRTATPHEIAASYKRLVFQHHPNVNAGRSHQFVEITKAFHILRDPKLRYHYDAFGERALEYLGDNHTGEFIVNVYDRANIVAFLVALALLVAFLAVFPYLLLLAPAVPYSVVFSPLYFAALALLPSFCRASVFLWGRSQYKSERRGLVLSFLKIFFLSLQALSTTLYYDLGKRAPMLHAAPAALLESVVFYETYSATRGGEGGRLARSLLLLNPLAGALLMCGLVSDIALPARCCIPSAIVFHLGLASRIPMADLCFVSLPVLLLSVGAGCFIAGRFYPLGIVAVVLFDVFLAFVLVTALQMYTKFGLHGFIARAVLLLQRAARRVCIGLLEAHSAWPVALMNRLLLTALAAAARGGGLERSPLDDQTDVDEMTGDNEVE</sequence>
<evidence type="ECO:0000256" key="2">
    <source>
        <dbReference type="ARBA" id="ARBA00040158"/>
    </source>
</evidence>
<feature type="transmembrane region" description="Helical" evidence="7">
    <location>
        <begin position="125"/>
        <end position="144"/>
    </location>
</feature>
<reference evidence="9" key="1">
    <citation type="journal article" date="2024" name="Gigascience">
        <title>Chromosome-level genome of the poultry shaft louse Menopon gallinae provides insight into the host-switching and adaptive evolution of parasitic lice.</title>
        <authorList>
            <person name="Xu Y."/>
            <person name="Ma L."/>
            <person name="Liu S."/>
            <person name="Liang Y."/>
            <person name="Liu Q."/>
            <person name="He Z."/>
            <person name="Tian L."/>
            <person name="Duan Y."/>
            <person name="Cai W."/>
            <person name="Li H."/>
            <person name="Song F."/>
        </authorList>
    </citation>
    <scope>NUCLEOTIDE SEQUENCE</scope>
    <source>
        <strain evidence="9">Cailab_2023a</strain>
    </source>
</reference>
<evidence type="ECO:0000259" key="8">
    <source>
        <dbReference type="PROSITE" id="PS50076"/>
    </source>
</evidence>
<accession>A0AAW2H781</accession>
<comment type="subunit">
    <text evidence="5">Interacts with HSPA5/BiP; interaction is direct. Interacts with ERN1/IRE1 (via the luminal region). Interacts with DERL1.</text>
</comment>
<feature type="domain" description="J" evidence="8">
    <location>
        <begin position="2"/>
        <end position="64"/>
    </location>
</feature>
<name>A0AAW2H781_9NEOP</name>
<dbReference type="CDD" id="cd06257">
    <property type="entry name" value="DnaJ"/>
    <property type="match status" value="1"/>
</dbReference>
<evidence type="ECO:0000256" key="1">
    <source>
        <dbReference type="ARBA" id="ARBA00023186"/>
    </source>
</evidence>
<protein>
    <recommendedName>
        <fullName evidence="2">DnaJ homolog subfamily B member 9</fullName>
    </recommendedName>
    <alternativeName>
        <fullName evidence="3">Endoplasmic reticulum DNA J domain-containing protein 4</fullName>
    </alternativeName>
</protein>
<dbReference type="SUPFAM" id="SSF46565">
    <property type="entry name" value="Chaperone J-domain"/>
    <property type="match status" value="1"/>
</dbReference>
<comment type="caution">
    <text evidence="9">The sequence shown here is derived from an EMBL/GenBank/DDBJ whole genome shotgun (WGS) entry which is preliminary data.</text>
</comment>
<feature type="compositionally biased region" description="Acidic residues" evidence="6">
    <location>
        <begin position="375"/>
        <end position="389"/>
    </location>
</feature>
<keyword evidence="1" id="KW-0143">Chaperone</keyword>